<evidence type="ECO:0000313" key="2">
    <source>
        <dbReference type="EMBL" id="ODA11842.1"/>
    </source>
</evidence>
<dbReference type="GO" id="GO:0005829">
    <property type="term" value="C:cytosol"/>
    <property type="evidence" value="ECO:0007669"/>
    <property type="project" value="TreeGrafter"/>
</dbReference>
<dbReference type="Pfam" id="PF00117">
    <property type="entry name" value="GATase"/>
    <property type="match status" value="1"/>
</dbReference>
<dbReference type="InterPro" id="IPR044992">
    <property type="entry name" value="ChyE-like"/>
</dbReference>
<dbReference type="RefSeq" id="WP_068889865.1">
    <property type="nucleotide sequence ID" value="NZ_CBCRUU010000007.1"/>
</dbReference>
<dbReference type="Gene3D" id="3.40.50.880">
    <property type="match status" value="1"/>
</dbReference>
<organism evidence="2 3">
    <name type="scientific">Acinetobacter celticus</name>
    <dbReference type="NCBI Taxonomy" id="1891224"/>
    <lineage>
        <taxon>Bacteria</taxon>
        <taxon>Pseudomonadati</taxon>
        <taxon>Pseudomonadota</taxon>
        <taxon>Gammaproteobacteria</taxon>
        <taxon>Moraxellales</taxon>
        <taxon>Moraxellaceae</taxon>
        <taxon>Acinetobacter</taxon>
    </lineage>
</organism>
<dbReference type="AlphaFoldDB" id="A0A1C3CSX5"/>
<name>A0A1C3CSX5_9GAMM</name>
<dbReference type="PANTHER" id="PTHR42695:SF5">
    <property type="entry name" value="GLUTAMINE AMIDOTRANSFERASE YLR126C-RELATED"/>
    <property type="match status" value="1"/>
</dbReference>
<dbReference type="SUPFAM" id="SSF52317">
    <property type="entry name" value="Class I glutamine amidotransferase-like"/>
    <property type="match status" value="1"/>
</dbReference>
<evidence type="ECO:0000259" key="1">
    <source>
        <dbReference type="Pfam" id="PF00117"/>
    </source>
</evidence>
<comment type="caution">
    <text evidence="2">The sequence shown here is derived from an EMBL/GenBank/DDBJ whole genome shotgun (WGS) entry which is preliminary data.</text>
</comment>
<protein>
    <submittedName>
        <fullName evidence="2">GMP synthase</fullName>
    </submittedName>
</protein>
<dbReference type="PROSITE" id="PS51273">
    <property type="entry name" value="GATASE_TYPE_1"/>
    <property type="match status" value="1"/>
</dbReference>
<sequence>MKSHLKVHYFQHIAGEGFGSCYSYLKEMNAQISATEFFALPVDRPLDIEALPHVEDVDLLIIMGGTMSVNDEANYPWLKIEKRWLRRYLSLGKPAIGLCLGGQLIANALGAAVGKNTVQELGWSTIRKIKFTPHDCFQLPDQFNVMQWHSETFEIPKGAVHLAENEVCRNQMYQIGKNVLGFQFHPEMTPETLALFLDDDDELALYKGEYVQSSKELKKSEKNKFIQGNQILNKAIEYVLRKTAC</sequence>
<keyword evidence="3" id="KW-1185">Reference proteome</keyword>
<accession>A0A1C3CSX5</accession>
<evidence type="ECO:0000313" key="3">
    <source>
        <dbReference type="Proteomes" id="UP000186553"/>
    </source>
</evidence>
<dbReference type="Proteomes" id="UP000186553">
    <property type="component" value="Unassembled WGS sequence"/>
</dbReference>
<feature type="domain" description="Glutamine amidotransferase" evidence="1">
    <location>
        <begin position="41"/>
        <end position="192"/>
    </location>
</feature>
<dbReference type="PANTHER" id="PTHR42695">
    <property type="entry name" value="GLUTAMINE AMIDOTRANSFERASE YLR126C-RELATED"/>
    <property type="match status" value="1"/>
</dbReference>
<reference evidence="2 3" key="1">
    <citation type="submission" date="2016-07" db="EMBL/GenBank/DDBJ databases">
        <title>Acinetobacter sp. ANC 4603.</title>
        <authorList>
            <person name="Radolfova-Krizova L."/>
            <person name="Nemec A."/>
        </authorList>
    </citation>
    <scope>NUCLEOTIDE SEQUENCE [LARGE SCALE GENOMIC DNA]</scope>
    <source>
        <strain evidence="2 3">ANC 4603</strain>
    </source>
</reference>
<dbReference type="STRING" id="1891224.BBP83_13695"/>
<dbReference type="EMBL" id="MBDL01000015">
    <property type="protein sequence ID" value="ODA11842.1"/>
    <property type="molecule type" value="Genomic_DNA"/>
</dbReference>
<dbReference type="InterPro" id="IPR029062">
    <property type="entry name" value="Class_I_gatase-like"/>
</dbReference>
<gene>
    <name evidence="2" type="ORF">BBP83_13695</name>
</gene>
<proteinExistence type="predicted"/>
<dbReference type="OrthoDB" id="9813383at2"/>
<dbReference type="InterPro" id="IPR017926">
    <property type="entry name" value="GATASE"/>
</dbReference>
<dbReference type="CDD" id="cd01741">
    <property type="entry name" value="GATase1_1"/>
    <property type="match status" value="1"/>
</dbReference>